<proteinExistence type="predicted"/>
<reference evidence="1" key="1">
    <citation type="submission" date="2021-09" db="EMBL/GenBank/DDBJ databases">
        <authorList>
            <consortium name="AG Swart"/>
            <person name="Singh M."/>
            <person name="Singh A."/>
            <person name="Seah K."/>
            <person name="Emmerich C."/>
        </authorList>
    </citation>
    <scope>NUCLEOTIDE SEQUENCE</scope>
    <source>
        <strain evidence="1">ATCC30299</strain>
    </source>
</reference>
<dbReference type="EMBL" id="CAJZBQ010000062">
    <property type="protein sequence ID" value="CAG9335216.1"/>
    <property type="molecule type" value="Genomic_DNA"/>
</dbReference>
<gene>
    <name evidence="1" type="ORF">BSTOLATCC_MIC63695</name>
</gene>
<sequence>MQMLASRKLKIYIFEDYKPRIMLKIVQILNSYKWILKIRFRFKFISVDSKVLKWNAFIACVQIAVRIDHNNLYNYTISKNSMLSWVALRIKWG</sequence>
<dbReference type="AlphaFoldDB" id="A0AAU9KAH0"/>
<evidence type="ECO:0000313" key="1">
    <source>
        <dbReference type="EMBL" id="CAG9335216.1"/>
    </source>
</evidence>
<accession>A0AAU9KAH0</accession>
<evidence type="ECO:0000313" key="2">
    <source>
        <dbReference type="Proteomes" id="UP001162131"/>
    </source>
</evidence>
<name>A0AAU9KAH0_9CILI</name>
<comment type="caution">
    <text evidence="1">The sequence shown here is derived from an EMBL/GenBank/DDBJ whole genome shotgun (WGS) entry which is preliminary data.</text>
</comment>
<dbReference type="Proteomes" id="UP001162131">
    <property type="component" value="Unassembled WGS sequence"/>
</dbReference>
<protein>
    <submittedName>
        <fullName evidence="1">Uncharacterized protein</fullName>
    </submittedName>
</protein>
<organism evidence="1 2">
    <name type="scientific">Blepharisma stoltei</name>
    <dbReference type="NCBI Taxonomy" id="1481888"/>
    <lineage>
        <taxon>Eukaryota</taxon>
        <taxon>Sar</taxon>
        <taxon>Alveolata</taxon>
        <taxon>Ciliophora</taxon>
        <taxon>Postciliodesmatophora</taxon>
        <taxon>Heterotrichea</taxon>
        <taxon>Heterotrichida</taxon>
        <taxon>Blepharismidae</taxon>
        <taxon>Blepharisma</taxon>
    </lineage>
</organism>
<keyword evidence="2" id="KW-1185">Reference proteome</keyword>